<name>A0AAN8IJF2_9EURO</name>
<comment type="PTM">
    <text evidence="8 9">Topaquinone (TPQ) is generated by copper-dependent autoxidation of a specific tyrosyl residue.</text>
</comment>
<feature type="active site" description="Proton acceptor" evidence="7">
    <location>
        <position position="401"/>
    </location>
</feature>
<evidence type="ECO:0000256" key="8">
    <source>
        <dbReference type="PIRSR" id="PIRSR600269-51"/>
    </source>
</evidence>
<comment type="similarity">
    <text evidence="2 9">Belongs to the copper/topaquinone oxidase family.</text>
</comment>
<dbReference type="GO" id="GO:0008131">
    <property type="term" value="F:primary methylamine oxidase activity"/>
    <property type="evidence" value="ECO:0007669"/>
    <property type="project" value="InterPro"/>
</dbReference>
<feature type="active site" description="Schiff-base intermediate with substrate; via topaquinone" evidence="7">
    <location>
        <position position="490"/>
    </location>
</feature>
<organism evidence="14 15">
    <name type="scientific">Knufia fluminis</name>
    <dbReference type="NCBI Taxonomy" id="191047"/>
    <lineage>
        <taxon>Eukaryota</taxon>
        <taxon>Fungi</taxon>
        <taxon>Dikarya</taxon>
        <taxon>Ascomycota</taxon>
        <taxon>Pezizomycotina</taxon>
        <taxon>Eurotiomycetes</taxon>
        <taxon>Chaetothyriomycetidae</taxon>
        <taxon>Chaetothyriales</taxon>
        <taxon>Trichomeriaceae</taxon>
        <taxon>Knufia</taxon>
    </lineage>
</organism>
<dbReference type="Pfam" id="PF09248">
    <property type="entry name" value="DUF1965"/>
    <property type="match status" value="1"/>
</dbReference>
<sequence>MIFTTGSLLLAAQLVAASALPPLGYERKLLKEALASRDVSGISCSDGPAPKASAPKTNVWAPITPNDNRAVWDYLYDPATGLNLTHPDNATASDNYVFWIDTIHSNKSAVLPYIDGDGPLPPKYARVVIFEGGKAEPNSQEYMVGPLPVSNTTTIQPYDYPFNGGSGGSVPFNARYVDSVKTALTEPLMAELMTNVSDITQALFNASYLGSSNENTTLTSTAGTPVSFDGTQQFRNIMFRLPGVASYLTPIDFFLLINCPGTDPSQFSLKGFVTGSQFYETEEALRTAFEAGELAQEFEHDTESGWPIVDYKPELGSRPYDDQFAPTSIELGGKRYAVDAKERYVEYMGWSWYWSESRLYGVTFYDIKFKGERILYELSMQEAMAQYAGNQPKAANTVYHDTYYSLGTDIATLIEGFDVPLGSSCFNISYNELNGTTINQDAMCIFETDSGYPLSRHRYGGGNTSYPFTSLGVVKGSALTTRTIATVGNYDYMFDVSMHVDASIEITVRASGYLQSSFYYPDQGRFGPRIQQATQGSLHDHIINYKADFDVLGTSNSLQVSELVTVNVTQPWFPELGSFPQMEMNTSMMSTEQQWNWAPNNNAMYVVLNQNETNAWGEPRGYRLVPGRSDIHLTILDSPWSLKNSEFAKSHLAVTKQHDTEPYSNSWQNINLPSKPQHDFSKFFNDESIEQEDLVVWFNLGMHHYTRSEDIPVTLFTEAASSIVFAPQNFFDRAQDGDLKNRRWIVVDQSTEEGALEYEDYGVALPQCMVAPTEPVLEVSPTVNYEFEAEL</sequence>
<dbReference type="PANTHER" id="PTHR10638:SF20">
    <property type="entry name" value="AMINE OXIDASE"/>
    <property type="match status" value="1"/>
</dbReference>
<feature type="domain" description="DUF1965" evidence="13">
    <location>
        <begin position="248"/>
        <end position="294"/>
    </location>
</feature>
<dbReference type="GO" id="GO:0048038">
    <property type="term" value="F:quinone binding"/>
    <property type="evidence" value="ECO:0007669"/>
    <property type="project" value="InterPro"/>
</dbReference>
<evidence type="ECO:0000256" key="1">
    <source>
        <dbReference type="ARBA" id="ARBA00001935"/>
    </source>
</evidence>
<dbReference type="SUPFAM" id="SSF54416">
    <property type="entry name" value="Amine oxidase N-terminal region"/>
    <property type="match status" value="2"/>
</dbReference>
<dbReference type="InterPro" id="IPR016182">
    <property type="entry name" value="Cu_amine_oxidase_N-reg"/>
</dbReference>
<dbReference type="PRINTS" id="PR00766">
    <property type="entry name" value="CUDAOXIDASE"/>
</dbReference>
<keyword evidence="10" id="KW-0732">Signal</keyword>
<feature type="signal peptide" evidence="10">
    <location>
        <begin position="1"/>
        <end position="19"/>
    </location>
</feature>
<feature type="domain" description="Copper amine oxidase N2-terminal" evidence="12">
    <location>
        <begin position="89"/>
        <end position="150"/>
    </location>
</feature>
<comment type="cofactor">
    <cofactor evidence="9">
        <name>Cu cation</name>
        <dbReference type="ChEBI" id="CHEBI:23378"/>
    </cofactor>
    <text evidence="9">Contains 1 topaquinone per subunit.</text>
</comment>
<dbReference type="InterPro" id="IPR015328">
    <property type="entry name" value="DUF1965"/>
</dbReference>
<comment type="cofactor">
    <cofactor evidence="1">
        <name>Cu cation</name>
        <dbReference type="ChEBI" id="CHEBI:23378"/>
    </cofactor>
</comment>
<keyword evidence="4 7" id="KW-0801">TPQ</keyword>
<keyword evidence="15" id="KW-1185">Reference proteome</keyword>
<dbReference type="FunFam" id="3.10.450.40:FF:000018">
    <property type="entry name" value="Amine oxidase"/>
    <property type="match status" value="1"/>
</dbReference>
<comment type="caution">
    <text evidence="14">The sequence shown here is derived from an EMBL/GenBank/DDBJ whole genome shotgun (WGS) entry which is preliminary data.</text>
</comment>
<dbReference type="EMBL" id="JAKLMC020000029">
    <property type="protein sequence ID" value="KAK5950122.1"/>
    <property type="molecule type" value="Genomic_DNA"/>
</dbReference>
<reference evidence="14 15" key="1">
    <citation type="submission" date="2022-12" db="EMBL/GenBank/DDBJ databases">
        <title>Genomic features and morphological characterization of a novel Knufia sp. strain isolated from spacecraft assembly facility.</title>
        <authorList>
            <person name="Teixeira M."/>
            <person name="Chander A.M."/>
            <person name="Stajich J.E."/>
            <person name="Venkateswaran K."/>
        </authorList>
    </citation>
    <scope>NUCLEOTIDE SEQUENCE [LARGE SCALE GENOMIC DNA]</scope>
    <source>
        <strain evidence="14 15">FJI-L2-BK-P2</strain>
    </source>
</reference>
<dbReference type="InterPro" id="IPR015798">
    <property type="entry name" value="Cu_amine_oxidase_C"/>
</dbReference>
<accession>A0AAN8IJF2</accession>
<evidence type="ECO:0000313" key="14">
    <source>
        <dbReference type="EMBL" id="KAK5950122.1"/>
    </source>
</evidence>
<dbReference type="AlphaFoldDB" id="A0AAN8IJF2"/>
<evidence type="ECO:0000313" key="15">
    <source>
        <dbReference type="Proteomes" id="UP001316803"/>
    </source>
</evidence>
<evidence type="ECO:0000256" key="4">
    <source>
        <dbReference type="ARBA" id="ARBA00022772"/>
    </source>
</evidence>
<dbReference type="GO" id="GO:0005886">
    <property type="term" value="C:plasma membrane"/>
    <property type="evidence" value="ECO:0007669"/>
    <property type="project" value="TreeGrafter"/>
</dbReference>
<feature type="chain" id="PRO_5043032575" description="Amine oxidase" evidence="10">
    <location>
        <begin position="20"/>
        <end position="791"/>
    </location>
</feature>
<evidence type="ECO:0000259" key="12">
    <source>
        <dbReference type="Pfam" id="PF02727"/>
    </source>
</evidence>
<evidence type="ECO:0000259" key="13">
    <source>
        <dbReference type="Pfam" id="PF09248"/>
    </source>
</evidence>
<proteinExistence type="inferred from homology"/>
<evidence type="ECO:0000256" key="7">
    <source>
        <dbReference type="PIRSR" id="PIRSR600269-50"/>
    </source>
</evidence>
<dbReference type="InterPro" id="IPR015800">
    <property type="entry name" value="Cu_amine_oxidase_N2"/>
</dbReference>
<dbReference type="GO" id="GO:0009308">
    <property type="term" value="P:amine metabolic process"/>
    <property type="evidence" value="ECO:0007669"/>
    <property type="project" value="UniProtKB-UniRule"/>
</dbReference>
<evidence type="ECO:0000256" key="3">
    <source>
        <dbReference type="ARBA" id="ARBA00022723"/>
    </source>
</evidence>
<evidence type="ECO:0000256" key="6">
    <source>
        <dbReference type="ARBA" id="ARBA00023008"/>
    </source>
</evidence>
<keyword evidence="3 9" id="KW-0479">Metal-binding</keyword>
<evidence type="ECO:0000256" key="9">
    <source>
        <dbReference type="RuleBase" id="RU000672"/>
    </source>
</evidence>
<feature type="modified residue" description="2',4',5'-topaquinone" evidence="8">
    <location>
        <position position="490"/>
    </location>
</feature>
<protein>
    <recommendedName>
        <fullName evidence="9">Amine oxidase</fullName>
        <ecNumber evidence="9">1.4.3.-</ecNumber>
    </recommendedName>
</protein>
<keyword evidence="5 9" id="KW-0560">Oxidoreductase</keyword>
<dbReference type="Gene3D" id="2.70.98.20">
    <property type="entry name" value="Copper amine oxidase, catalytic domain"/>
    <property type="match status" value="1"/>
</dbReference>
<gene>
    <name evidence="14" type="ORF">OHC33_008837</name>
</gene>
<dbReference type="Pfam" id="PF02727">
    <property type="entry name" value="Cu_amine_oxidN2"/>
    <property type="match status" value="1"/>
</dbReference>
<dbReference type="Gene3D" id="3.10.450.40">
    <property type="match status" value="2"/>
</dbReference>
<dbReference type="InterPro" id="IPR000269">
    <property type="entry name" value="Cu_amine_oxidase"/>
</dbReference>
<dbReference type="GO" id="GO:0005507">
    <property type="term" value="F:copper ion binding"/>
    <property type="evidence" value="ECO:0007669"/>
    <property type="project" value="InterPro"/>
</dbReference>
<dbReference type="EC" id="1.4.3.-" evidence="9"/>
<dbReference type="Pfam" id="PF01179">
    <property type="entry name" value="Cu_amine_oxid"/>
    <property type="match status" value="1"/>
</dbReference>
<dbReference type="SUPFAM" id="SSF49998">
    <property type="entry name" value="Amine oxidase catalytic domain"/>
    <property type="match status" value="1"/>
</dbReference>
<keyword evidence="6 9" id="KW-0186">Copper</keyword>
<evidence type="ECO:0000256" key="5">
    <source>
        <dbReference type="ARBA" id="ARBA00023002"/>
    </source>
</evidence>
<evidence type="ECO:0000256" key="2">
    <source>
        <dbReference type="ARBA" id="ARBA00007983"/>
    </source>
</evidence>
<evidence type="ECO:0000256" key="10">
    <source>
        <dbReference type="SAM" id="SignalP"/>
    </source>
</evidence>
<dbReference type="Proteomes" id="UP001316803">
    <property type="component" value="Unassembled WGS sequence"/>
</dbReference>
<dbReference type="InterPro" id="IPR036460">
    <property type="entry name" value="Cu_amine_oxidase_C_sf"/>
</dbReference>
<evidence type="ECO:0000259" key="11">
    <source>
        <dbReference type="Pfam" id="PF01179"/>
    </source>
</evidence>
<dbReference type="PANTHER" id="PTHR10638">
    <property type="entry name" value="COPPER AMINE OXIDASE"/>
    <property type="match status" value="1"/>
</dbReference>
<feature type="domain" description="Copper amine oxidase catalytic" evidence="11">
    <location>
        <begin position="328"/>
        <end position="734"/>
    </location>
</feature>